<dbReference type="PROSITE" id="PS51382">
    <property type="entry name" value="SPX"/>
    <property type="match status" value="1"/>
</dbReference>
<name>A0A3N4IV61_ASCIM</name>
<dbReference type="GO" id="GO:0042144">
    <property type="term" value="P:vacuole fusion, non-autophagic"/>
    <property type="evidence" value="ECO:0007669"/>
    <property type="project" value="TreeGrafter"/>
</dbReference>
<reference evidence="18 19" key="1">
    <citation type="journal article" date="2018" name="Nat. Ecol. Evol.">
        <title>Pezizomycetes genomes reveal the molecular basis of ectomycorrhizal truffle lifestyle.</title>
        <authorList>
            <person name="Murat C."/>
            <person name="Payen T."/>
            <person name="Noel B."/>
            <person name="Kuo A."/>
            <person name="Morin E."/>
            <person name="Chen J."/>
            <person name="Kohler A."/>
            <person name="Krizsan K."/>
            <person name="Balestrini R."/>
            <person name="Da Silva C."/>
            <person name="Montanini B."/>
            <person name="Hainaut M."/>
            <person name="Levati E."/>
            <person name="Barry K.W."/>
            <person name="Belfiori B."/>
            <person name="Cichocki N."/>
            <person name="Clum A."/>
            <person name="Dockter R.B."/>
            <person name="Fauchery L."/>
            <person name="Guy J."/>
            <person name="Iotti M."/>
            <person name="Le Tacon F."/>
            <person name="Lindquist E.A."/>
            <person name="Lipzen A."/>
            <person name="Malagnac F."/>
            <person name="Mello A."/>
            <person name="Molinier V."/>
            <person name="Miyauchi S."/>
            <person name="Poulain J."/>
            <person name="Riccioni C."/>
            <person name="Rubini A."/>
            <person name="Sitrit Y."/>
            <person name="Splivallo R."/>
            <person name="Traeger S."/>
            <person name="Wang M."/>
            <person name="Zifcakova L."/>
            <person name="Wipf D."/>
            <person name="Zambonelli A."/>
            <person name="Paolocci F."/>
            <person name="Nowrousian M."/>
            <person name="Ottonello S."/>
            <person name="Baldrian P."/>
            <person name="Spatafora J.W."/>
            <person name="Henrissat B."/>
            <person name="Nagy L.G."/>
            <person name="Aury J.M."/>
            <person name="Wincker P."/>
            <person name="Grigoriev I.V."/>
            <person name="Bonfante P."/>
            <person name="Martin F.M."/>
        </authorList>
    </citation>
    <scope>NUCLEOTIDE SEQUENCE [LARGE SCALE GENOMIC DNA]</scope>
    <source>
        <strain evidence="18 19">RN42</strain>
    </source>
</reference>
<dbReference type="EC" id="2.7.4.1" evidence="3"/>
<protein>
    <recommendedName>
        <fullName evidence="11">Vacuolar transporter chaperone complex subunit 4</fullName>
        <ecNumber evidence="3">2.7.4.1</ecNumber>
    </recommendedName>
    <alternativeName>
        <fullName evidence="13">Polyphosphate kinase</fullName>
    </alternativeName>
    <alternativeName>
        <fullName evidence="12">SPX-dependent polyphosphate polymerase VTC subunit 4</fullName>
    </alternativeName>
    <alternativeName>
        <fullName evidence="14">Vacuolar membrane polyphosphate polymerase catalytic subunit</fullName>
    </alternativeName>
</protein>
<dbReference type="Pfam" id="PF09359">
    <property type="entry name" value="VTC"/>
    <property type="match status" value="1"/>
</dbReference>
<evidence type="ECO:0000256" key="4">
    <source>
        <dbReference type="ARBA" id="ARBA00022554"/>
    </source>
</evidence>
<evidence type="ECO:0000256" key="6">
    <source>
        <dbReference type="ARBA" id="ARBA00022692"/>
    </source>
</evidence>
<evidence type="ECO:0000259" key="17">
    <source>
        <dbReference type="PROSITE" id="PS51382"/>
    </source>
</evidence>
<dbReference type="InterPro" id="IPR018966">
    <property type="entry name" value="VTC_domain"/>
</dbReference>
<comment type="cofactor">
    <cofactor evidence="1">
        <name>Mn(2+)</name>
        <dbReference type="ChEBI" id="CHEBI:29035"/>
    </cofactor>
</comment>
<dbReference type="STRING" id="1160509.A0A3N4IV61"/>
<feature type="transmembrane region" description="Helical" evidence="16">
    <location>
        <begin position="663"/>
        <end position="684"/>
    </location>
</feature>
<evidence type="ECO:0000256" key="7">
    <source>
        <dbReference type="ARBA" id="ARBA00022989"/>
    </source>
</evidence>
<evidence type="ECO:0000256" key="5">
    <source>
        <dbReference type="ARBA" id="ARBA00022679"/>
    </source>
</evidence>
<dbReference type="GO" id="GO:0033254">
    <property type="term" value="C:vacuolar transporter chaperone complex"/>
    <property type="evidence" value="ECO:0007669"/>
    <property type="project" value="TreeGrafter"/>
</dbReference>
<dbReference type="CDD" id="cd14480">
    <property type="entry name" value="SPX_VTC2_like"/>
    <property type="match status" value="1"/>
</dbReference>
<dbReference type="GO" id="GO:0008976">
    <property type="term" value="F:polyphosphate kinase activity"/>
    <property type="evidence" value="ECO:0007669"/>
    <property type="project" value="UniProtKB-EC"/>
</dbReference>
<dbReference type="EMBL" id="ML119653">
    <property type="protein sequence ID" value="RPA85494.1"/>
    <property type="molecule type" value="Genomic_DNA"/>
</dbReference>
<evidence type="ECO:0000256" key="14">
    <source>
        <dbReference type="ARBA" id="ARBA00081313"/>
    </source>
</evidence>
<comment type="similarity">
    <text evidence="10">Belongs to the VTC4 family.</text>
</comment>
<evidence type="ECO:0000256" key="8">
    <source>
        <dbReference type="ARBA" id="ARBA00023136"/>
    </source>
</evidence>
<feature type="region of interest" description="Disordered" evidence="15">
    <location>
        <begin position="505"/>
        <end position="572"/>
    </location>
</feature>
<evidence type="ECO:0000256" key="11">
    <source>
        <dbReference type="ARBA" id="ARBA00067464"/>
    </source>
</evidence>
<dbReference type="GO" id="GO:0016237">
    <property type="term" value="P:microautophagy"/>
    <property type="evidence" value="ECO:0007669"/>
    <property type="project" value="TreeGrafter"/>
</dbReference>
<organism evidence="18 19">
    <name type="scientific">Ascobolus immersus RN42</name>
    <dbReference type="NCBI Taxonomy" id="1160509"/>
    <lineage>
        <taxon>Eukaryota</taxon>
        <taxon>Fungi</taxon>
        <taxon>Dikarya</taxon>
        <taxon>Ascomycota</taxon>
        <taxon>Pezizomycotina</taxon>
        <taxon>Pezizomycetes</taxon>
        <taxon>Pezizales</taxon>
        <taxon>Ascobolaceae</taxon>
        <taxon>Ascobolus</taxon>
    </lineage>
</organism>
<dbReference type="Gene3D" id="3.20.100.30">
    <property type="entry name" value="VTC, catalytic tunnel domain"/>
    <property type="match status" value="1"/>
</dbReference>
<feature type="transmembrane region" description="Helical" evidence="16">
    <location>
        <begin position="733"/>
        <end position="750"/>
    </location>
</feature>
<dbReference type="GO" id="GO:0000329">
    <property type="term" value="C:fungal-type vacuole membrane"/>
    <property type="evidence" value="ECO:0007669"/>
    <property type="project" value="TreeGrafter"/>
</dbReference>
<dbReference type="InterPro" id="IPR004331">
    <property type="entry name" value="SPX_dom"/>
</dbReference>
<dbReference type="InterPro" id="IPR051572">
    <property type="entry name" value="VTC_Complex_Subunit"/>
</dbReference>
<evidence type="ECO:0000256" key="16">
    <source>
        <dbReference type="SAM" id="Phobius"/>
    </source>
</evidence>
<dbReference type="GO" id="GO:0007034">
    <property type="term" value="P:vacuolar transport"/>
    <property type="evidence" value="ECO:0007669"/>
    <property type="project" value="TreeGrafter"/>
</dbReference>
<comment type="catalytic activity">
    <reaction evidence="9">
        <text>[phosphate](n) + ATP = [phosphate](n+1) + ADP</text>
        <dbReference type="Rhea" id="RHEA:19573"/>
        <dbReference type="Rhea" id="RHEA-COMP:9859"/>
        <dbReference type="Rhea" id="RHEA-COMP:14280"/>
        <dbReference type="ChEBI" id="CHEBI:16838"/>
        <dbReference type="ChEBI" id="CHEBI:30616"/>
        <dbReference type="ChEBI" id="CHEBI:456216"/>
        <dbReference type="EC" id="2.7.4.1"/>
    </reaction>
    <physiologicalReaction direction="left-to-right" evidence="9">
        <dbReference type="Rhea" id="RHEA:19574"/>
    </physiologicalReaction>
</comment>
<dbReference type="GO" id="GO:0006799">
    <property type="term" value="P:polyphosphate biosynthetic process"/>
    <property type="evidence" value="ECO:0007669"/>
    <property type="project" value="UniProtKB-ARBA"/>
</dbReference>
<feature type="domain" description="SPX" evidence="17">
    <location>
        <begin position="1"/>
        <end position="152"/>
    </location>
</feature>
<dbReference type="InterPro" id="IPR042267">
    <property type="entry name" value="VTC_sf"/>
</dbReference>
<dbReference type="Proteomes" id="UP000275078">
    <property type="component" value="Unassembled WGS sequence"/>
</dbReference>
<dbReference type="CDD" id="cd07751">
    <property type="entry name" value="PolyPPase_VTC4_like"/>
    <property type="match status" value="1"/>
</dbReference>
<keyword evidence="5" id="KW-0808">Transferase</keyword>
<dbReference type="FunFam" id="3.20.100.30:FF:000001">
    <property type="entry name" value="Vacuolar transporter chaperone 4"/>
    <property type="match status" value="1"/>
</dbReference>
<dbReference type="Pfam" id="PF02656">
    <property type="entry name" value="DUF202"/>
    <property type="match status" value="1"/>
</dbReference>
<dbReference type="OrthoDB" id="6493944at2759"/>
<evidence type="ECO:0000256" key="2">
    <source>
        <dbReference type="ARBA" id="ARBA00004128"/>
    </source>
</evidence>
<sequence>MKFGQQLRASLIQEYFYYYISYDELKQELKTRLKQGHGSFTADDERDFLRILESELDKVHAFQKVKSGEIVRRIKVAEAEVDSLIDRLAGNFDQVDPVTEEEFLDLQGKLEDIIADVHDLDKFTQLNYVGFQKILKKHDKMTGWIIKPIFQARLNAKAFYQENYDQYIVKISQLYERVRTRGNPTQGDSSAGGSQQNFIRQTTKYWVHEDNITELKLVILKHLPVLVFDPTKPFDEKDTAITSIYYDDDKFSLYEGRLKKTEGAEAIRLRWYGGMEQDTIFVERKTHREDWTGEKSVKARFAIKEKHVNAFMKGEFTVEQVFEKMRRDKKKSPQEIENLERLAREIQYTVISRQMKPAVRSFYNRLAFQLPGDARVRISLDTQLTMIREDGWNRAGNNWRRTDIGIDWPFKDLPPGDVERFPYAVLEVKLQTHAGQEPPEWIRELVASHLVEAVPKFSKFIHGGATLFPDKIHLWPYWLPQMAIDIRKAPTHDFGIDRRMHNSSTTESDFAYSSDDETEFERTTRKQRKALTYPAADGGSSTASHGSDPNRLDEEEAVGHSAPSPDNGEYVYDSDDEIAPIDNSKKARLKLSLKRGLNSLKKVLPGSANGNATTTDPSVAGIGFGDAPIEAMNVRRIRAPPGKKIFVPVRVEPKVYFAGERTFLAWFEFAVYLGAIATTLLNFGDRLSMYAAWGFTVSSVASLIYALTMYIWRSQKIRKRAAVKYHDKWGPSVLCLLVFVSIGITVWLRWNEI</sequence>
<keyword evidence="8 16" id="KW-0472">Membrane</keyword>
<dbReference type="InterPro" id="IPR003807">
    <property type="entry name" value="DUF202"/>
</dbReference>
<feature type="transmembrane region" description="Helical" evidence="16">
    <location>
        <begin position="690"/>
        <end position="712"/>
    </location>
</feature>
<evidence type="ECO:0000256" key="15">
    <source>
        <dbReference type="SAM" id="MobiDB-lite"/>
    </source>
</evidence>
<dbReference type="PANTHER" id="PTHR46140:SF1">
    <property type="entry name" value="VACUOLAR TRANSPORTER CHAPERONE COMPLEX SUBUNIT 4-RELATED"/>
    <property type="match status" value="1"/>
</dbReference>
<gene>
    <name evidence="18" type="ORF">BJ508DRAFT_358852</name>
</gene>
<evidence type="ECO:0000313" key="18">
    <source>
        <dbReference type="EMBL" id="RPA85494.1"/>
    </source>
</evidence>
<evidence type="ECO:0000256" key="12">
    <source>
        <dbReference type="ARBA" id="ARBA00075894"/>
    </source>
</evidence>
<proteinExistence type="inferred from homology"/>
<evidence type="ECO:0000256" key="9">
    <source>
        <dbReference type="ARBA" id="ARBA00050204"/>
    </source>
</evidence>
<accession>A0A3N4IV61</accession>
<evidence type="ECO:0000256" key="13">
    <source>
        <dbReference type="ARBA" id="ARBA00080494"/>
    </source>
</evidence>
<evidence type="ECO:0000256" key="3">
    <source>
        <dbReference type="ARBA" id="ARBA00012960"/>
    </source>
</evidence>
<evidence type="ECO:0000256" key="10">
    <source>
        <dbReference type="ARBA" id="ARBA00061390"/>
    </source>
</evidence>
<dbReference type="AlphaFoldDB" id="A0A3N4IV61"/>
<keyword evidence="6 16" id="KW-0812">Transmembrane</keyword>
<evidence type="ECO:0000256" key="1">
    <source>
        <dbReference type="ARBA" id="ARBA00001936"/>
    </source>
</evidence>
<dbReference type="PANTHER" id="PTHR46140">
    <property type="entry name" value="VACUOLAR TRANSPORTER CHAPERONE 1-RELATED"/>
    <property type="match status" value="1"/>
</dbReference>
<comment type="subcellular location">
    <subcellularLocation>
        <location evidence="2">Vacuole membrane</location>
        <topology evidence="2">Multi-pass membrane protein</topology>
    </subcellularLocation>
</comment>
<keyword evidence="4" id="KW-0926">Vacuole</keyword>
<evidence type="ECO:0000313" key="19">
    <source>
        <dbReference type="Proteomes" id="UP000275078"/>
    </source>
</evidence>
<keyword evidence="7 16" id="KW-1133">Transmembrane helix</keyword>
<keyword evidence="19" id="KW-1185">Reference proteome</keyword>